<feature type="repeat" description="Solcar" evidence="8">
    <location>
        <begin position="1"/>
        <end position="49"/>
    </location>
</feature>
<dbReference type="AlphaFoldDB" id="A0A813FSE7"/>
<gene>
    <name evidence="10" type="ORF">PGLA1383_LOCUS33130</name>
</gene>
<evidence type="ECO:0000256" key="7">
    <source>
        <dbReference type="ARBA" id="ARBA00023136"/>
    </source>
</evidence>
<evidence type="ECO:0000256" key="1">
    <source>
        <dbReference type="ARBA" id="ARBA00004141"/>
    </source>
</evidence>
<dbReference type="Pfam" id="PF00153">
    <property type="entry name" value="Mito_carr"/>
    <property type="match status" value="1"/>
</dbReference>
<evidence type="ECO:0000256" key="9">
    <source>
        <dbReference type="RuleBase" id="RU000488"/>
    </source>
</evidence>
<dbReference type="OMA" id="WRYSSIC"/>
<evidence type="ECO:0008006" key="12">
    <source>
        <dbReference type="Google" id="ProtNLM"/>
    </source>
</evidence>
<keyword evidence="3 9" id="KW-0813">Transport</keyword>
<dbReference type="InterPro" id="IPR023395">
    <property type="entry name" value="MCP_dom_sf"/>
</dbReference>
<evidence type="ECO:0000313" key="11">
    <source>
        <dbReference type="Proteomes" id="UP000654075"/>
    </source>
</evidence>
<feature type="repeat" description="Solcar" evidence="8">
    <location>
        <begin position="58"/>
        <end position="151"/>
    </location>
</feature>
<dbReference type="EMBL" id="CAJNNV010025629">
    <property type="protein sequence ID" value="CAE8615414.1"/>
    <property type="molecule type" value="Genomic_DNA"/>
</dbReference>
<comment type="subcellular location">
    <subcellularLocation>
        <location evidence="1">Membrane</location>
        <topology evidence="1">Multi-pass membrane protein</topology>
    </subcellularLocation>
</comment>
<evidence type="ECO:0000256" key="2">
    <source>
        <dbReference type="ARBA" id="ARBA00006375"/>
    </source>
</evidence>
<evidence type="ECO:0000256" key="5">
    <source>
        <dbReference type="ARBA" id="ARBA00022737"/>
    </source>
</evidence>
<evidence type="ECO:0000256" key="4">
    <source>
        <dbReference type="ARBA" id="ARBA00022692"/>
    </source>
</evidence>
<dbReference type="Proteomes" id="UP000654075">
    <property type="component" value="Unassembled WGS sequence"/>
</dbReference>
<keyword evidence="7 8" id="KW-0472">Membrane</keyword>
<comment type="similarity">
    <text evidence="2 9">Belongs to the mitochondrial carrier (TC 2.A.29) family.</text>
</comment>
<evidence type="ECO:0000313" key="10">
    <source>
        <dbReference type="EMBL" id="CAE8615414.1"/>
    </source>
</evidence>
<dbReference type="InterPro" id="IPR018108">
    <property type="entry name" value="MCP_transmembrane"/>
</dbReference>
<sequence>HGGTFLAISRRVLQEHGFPGLYRGYALTATREGIFTCSYLAAAPLLQDWLHHQRPESSPVSTALASSLLAGAVGAALTHPPDTLKTRIQGDMFPVAPGASVVSTNISTAVAELRRKGHLAPQLYAGFTPRMFRIICCTFIYGRLRNLFEPFGHSMT</sequence>
<keyword evidence="5" id="KW-0677">Repeat</keyword>
<reference evidence="10" key="1">
    <citation type="submission" date="2021-02" db="EMBL/GenBank/DDBJ databases">
        <authorList>
            <person name="Dougan E. K."/>
            <person name="Rhodes N."/>
            <person name="Thang M."/>
            <person name="Chan C."/>
        </authorList>
    </citation>
    <scope>NUCLEOTIDE SEQUENCE</scope>
</reference>
<keyword evidence="4 8" id="KW-0812">Transmembrane</keyword>
<accession>A0A813FSE7</accession>
<evidence type="ECO:0000256" key="3">
    <source>
        <dbReference type="ARBA" id="ARBA00022448"/>
    </source>
</evidence>
<dbReference type="PANTHER" id="PTHR45667">
    <property type="entry name" value="S-ADENOSYLMETHIONINE MITOCHONDRIAL CARRIER PROTEIN"/>
    <property type="match status" value="1"/>
</dbReference>
<protein>
    <recommendedName>
        <fullName evidence="12">Mitochondrial carrier protein</fullName>
    </recommendedName>
</protein>
<dbReference type="PROSITE" id="PS50920">
    <property type="entry name" value="SOLCAR"/>
    <property type="match status" value="2"/>
</dbReference>
<comment type="caution">
    <text evidence="10">The sequence shown here is derived from an EMBL/GenBank/DDBJ whole genome shotgun (WGS) entry which is preliminary data.</text>
</comment>
<dbReference type="Gene3D" id="1.50.40.10">
    <property type="entry name" value="Mitochondrial carrier domain"/>
    <property type="match status" value="1"/>
</dbReference>
<feature type="non-terminal residue" evidence="10">
    <location>
        <position position="1"/>
    </location>
</feature>
<keyword evidence="11" id="KW-1185">Reference proteome</keyword>
<name>A0A813FSE7_POLGL</name>
<organism evidence="10 11">
    <name type="scientific">Polarella glacialis</name>
    <name type="common">Dinoflagellate</name>
    <dbReference type="NCBI Taxonomy" id="89957"/>
    <lineage>
        <taxon>Eukaryota</taxon>
        <taxon>Sar</taxon>
        <taxon>Alveolata</taxon>
        <taxon>Dinophyceae</taxon>
        <taxon>Suessiales</taxon>
        <taxon>Suessiaceae</taxon>
        <taxon>Polarella</taxon>
    </lineage>
</organism>
<proteinExistence type="inferred from homology"/>
<evidence type="ECO:0000256" key="6">
    <source>
        <dbReference type="ARBA" id="ARBA00022989"/>
    </source>
</evidence>
<dbReference type="GO" id="GO:0016020">
    <property type="term" value="C:membrane"/>
    <property type="evidence" value="ECO:0007669"/>
    <property type="project" value="UniProtKB-SubCell"/>
</dbReference>
<dbReference type="SUPFAM" id="SSF103506">
    <property type="entry name" value="Mitochondrial carrier"/>
    <property type="match status" value="1"/>
</dbReference>
<dbReference type="OrthoDB" id="430146at2759"/>
<evidence type="ECO:0000256" key="8">
    <source>
        <dbReference type="PROSITE-ProRule" id="PRU00282"/>
    </source>
</evidence>
<keyword evidence="6" id="KW-1133">Transmembrane helix</keyword>